<proteinExistence type="predicted"/>
<dbReference type="OMA" id="NCWLRET"/>
<accession>A0A1J7IZ00</accession>
<dbReference type="GO" id="GO:0010468">
    <property type="term" value="P:regulation of gene expression"/>
    <property type="evidence" value="ECO:0007669"/>
    <property type="project" value="TreeGrafter"/>
</dbReference>
<dbReference type="AlphaFoldDB" id="A0A1J7IZ00"/>
<dbReference type="PRINTS" id="PR01544">
    <property type="entry name" value="ARATH130DUF"/>
</dbReference>
<evidence type="ECO:0000259" key="2">
    <source>
        <dbReference type="Pfam" id="PF16312"/>
    </source>
</evidence>
<evidence type="ECO:0000256" key="1">
    <source>
        <dbReference type="SAM" id="MobiDB-lite"/>
    </source>
</evidence>
<gene>
    <name evidence="3" type="ORF">TanjilG_19302</name>
</gene>
<dbReference type="GO" id="GO:0005634">
    <property type="term" value="C:nucleus"/>
    <property type="evidence" value="ECO:0007669"/>
    <property type="project" value="TreeGrafter"/>
</dbReference>
<dbReference type="GO" id="GO:0010492">
    <property type="term" value="P:maintenance of shoot apical meristem identity"/>
    <property type="evidence" value="ECO:0007669"/>
    <property type="project" value="TreeGrafter"/>
</dbReference>
<organism evidence="3 4">
    <name type="scientific">Lupinus angustifolius</name>
    <name type="common">Narrow-leaved blue lupine</name>
    <dbReference type="NCBI Taxonomy" id="3871"/>
    <lineage>
        <taxon>Eukaryota</taxon>
        <taxon>Viridiplantae</taxon>
        <taxon>Streptophyta</taxon>
        <taxon>Embryophyta</taxon>
        <taxon>Tracheophyta</taxon>
        <taxon>Spermatophyta</taxon>
        <taxon>Magnoliopsida</taxon>
        <taxon>eudicotyledons</taxon>
        <taxon>Gunneridae</taxon>
        <taxon>Pentapetalae</taxon>
        <taxon>rosids</taxon>
        <taxon>fabids</taxon>
        <taxon>Fabales</taxon>
        <taxon>Fabaceae</taxon>
        <taxon>Papilionoideae</taxon>
        <taxon>50 kb inversion clade</taxon>
        <taxon>genistoids sensu lato</taxon>
        <taxon>core genistoids</taxon>
        <taxon>Genisteae</taxon>
        <taxon>Lupinus</taxon>
    </lineage>
</organism>
<evidence type="ECO:0000313" key="3">
    <source>
        <dbReference type="EMBL" id="OIW18070.1"/>
    </source>
</evidence>
<keyword evidence="4" id="KW-1185">Reference proteome</keyword>
<dbReference type="EMBL" id="CM007361">
    <property type="protein sequence ID" value="OIW18070.1"/>
    <property type="molecule type" value="Genomic_DNA"/>
</dbReference>
<dbReference type="Gramene" id="OIW18070">
    <property type="protein sequence ID" value="OIW18070"/>
    <property type="gene ID" value="TanjilG_19302"/>
</dbReference>
<dbReference type="PANTHER" id="PTHR21736">
    <property type="entry name" value="VERNALIZATION-INSENSITIVE PROTEIN 3"/>
    <property type="match status" value="1"/>
</dbReference>
<reference evidence="3 4" key="1">
    <citation type="journal article" date="2017" name="Plant Biotechnol. J.">
        <title>A comprehensive draft genome sequence for lupin (Lupinus angustifolius), an emerging health food: insights into plant-microbe interactions and legume evolution.</title>
        <authorList>
            <person name="Hane J.K."/>
            <person name="Ming Y."/>
            <person name="Kamphuis L.G."/>
            <person name="Nelson M.N."/>
            <person name="Garg G."/>
            <person name="Atkins C.A."/>
            <person name="Bayer P.E."/>
            <person name="Bravo A."/>
            <person name="Bringans S."/>
            <person name="Cannon S."/>
            <person name="Edwards D."/>
            <person name="Foley R."/>
            <person name="Gao L.L."/>
            <person name="Harrison M.J."/>
            <person name="Huang W."/>
            <person name="Hurgobin B."/>
            <person name="Li S."/>
            <person name="Liu C.W."/>
            <person name="McGrath A."/>
            <person name="Morahan G."/>
            <person name="Murray J."/>
            <person name="Weller J."/>
            <person name="Jian J."/>
            <person name="Singh K.B."/>
        </authorList>
    </citation>
    <scope>NUCLEOTIDE SEQUENCE [LARGE SCALE GENOMIC DNA]</scope>
    <source>
        <strain evidence="4">cv. Tanjil</strain>
        <tissue evidence="3">Whole plant</tissue>
    </source>
</reference>
<dbReference type="GO" id="GO:0010078">
    <property type="term" value="P:maintenance of root meristem identity"/>
    <property type="evidence" value="ECO:0007669"/>
    <property type="project" value="TreeGrafter"/>
</dbReference>
<dbReference type="STRING" id="3871.A0A1J7IZ00"/>
<feature type="domain" description="Oberon coiled-coil region" evidence="2">
    <location>
        <begin position="52"/>
        <end position="169"/>
    </location>
</feature>
<feature type="region of interest" description="Disordered" evidence="1">
    <location>
        <begin position="1"/>
        <end position="34"/>
    </location>
</feature>
<name>A0A1J7IZ00_LUPAN</name>
<dbReference type="Pfam" id="PF16312">
    <property type="entry name" value="Oberon_cc"/>
    <property type="match status" value="1"/>
</dbReference>
<dbReference type="Proteomes" id="UP000188354">
    <property type="component" value="Chromosome LG01"/>
</dbReference>
<feature type="compositionally biased region" description="Polar residues" evidence="1">
    <location>
        <begin position="8"/>
        <end position="20"/>
    </location>
</feature>
<protein>
    <recommendedName>
        <fullName evidence="2">Oberon coiled-coil region domain-containing protein</fullName>
    </recommendedName>
</protein>
<sequence>MPNFPASAVSSRDLATSQANHSKDTPSLSKSSSLIPKYPYDMSYYGSHGLKHSLLSELKTESDFHLGALLRKGGVESLESVVRIKEAEARIFQTKADEAKREAEGFKRMIKTKAAQMEEEYAEKLGKLCLHETEETQRKKLEELKVLENSHYDYYKMKMRMQDEITGLLERMEATKQ</sequence>
<dbReference type="InterPro" id="IPR032535">
    <property type="entry name" value="Oberon_CC"/>
</dbReference>
<dbReference type="InterPro" id="IPR004082">
    <property type="entry name" value="OBERON"/>
</dbReference>
<dbReference type="GO" id="GO:0010071">
    <property type="term" value="P:root meristem specification"/>
    <property type="evidence" value="ECO:0007669"/>
    <property type="project" value="TreeGrafter"/>
</dbReference>
<evidence type="ECO:0000313" key="4">
    <source>
        <dbReference type="Proteomes" id="UP000188354"/>
    </source>
</evidence>
<dbReference type="PANTHER" id="PTHR21736:SF38">
    <property type="entry name" value="PROTEIN OBERON 3"/>
    <property type="match status" value="1"/>
</dbReference>